<organism evidence="2 3">
    <name type="scientific">Selenihalanaerobacter shriftii</name>
    <dbReference type="NCBI Taxonomy" id="142842"/>
    <lineage>
        <taxon>Bacteria</taxon>
        <taxon>Bacillati</taxon>
        <taxon>Bacillota</taxon>
        <taxon>Clostridia</taxon>
        <taxon>Halanaerobiales</taxon>
        <taxon>Halobacteroidaceae</taxon>
        <taxon>Selenihalanaerobacter</taxon>
    </lineage>
</organism>
<proteinExistence type="predicted"/>
<feature type="transmembrane region" description="Helical" evidence="1">
    <location>
        <begin position="27"/>
        <end position="47"/>
    </location>
</feature>
<dbReference type="AlphaFoldDB" id="A0A1T4NI84"/>
<keyword evidence="1" id="KW-0472">Membrane</keyword>
<keyword evidence="3" id="KW-1185">Reference proteome</keyword>
<gene>
    <name evidence="2" type="ORF">SAMN02745118_01815</name>
</gene>
<evidence type="ECO:0000256" key="1">
    <source>
        <dbReference type="SAM" id="Phobius"/>
    </source>
</evidence>
<dbReference type="Proteomes" id="UP000190625">
    <property type="component" value="Unassembled WGS sequence"/>
</dbReference>
<protein>
    <submittedName>
        <fullName evidence="2">Uncharacterized protein</fullName>
    </submittedName>
</protein>
<evidence type="ECO:0000313" key="3">
    <source>
        <dbReference type="Proteomes" id="UP000190625"/>
    </source>
</evidence>
<dbReference type="STRING" id="142842.SAMN02745118_01815"/>
<evidence type="ECO:0000313" key="2">
    <source>
        <dbReference type="EMBL" id="SJZ78478.1"/>
    </source>
</evidence>
<name>A0A1T4NI84_9FIRM</name>
<dbReference type="EMBL" id="FUWM01000014">
    <property type="protein sequence ID" value="SJZ78478.1"/>
    <property type="molecule type" value="Genomic_DNA"/>
</dbReference>
<sequence length="48" mass="5529">MSKLIFKIGNFSIHFIDESKINSRNKLIGNVAALVLIILSLIIYYKIY</sequence>
<accession>A0A1T4NI84</accession>
<reference evidence="3" key="1">
    <citation type="submission" date="2017-02" db="EMBL/GenBank/DDBJ databases">
        <authorList>
            <person name="Varghese N."/>
            <person name="Submissions S."/>
        </authorList>
    </citation>
    <scope>NUCLEOTIDE SEQUENCE [LARGE SCALE GENOMIC DNA]</scope>
    <source>
        <strain evidence="3">ATCC BAA-73</strain>
    </source>
</reference>
<keyword evidence="1" id="KW-0812">Transmembrane</keyword>
<keyword evidence="1" id="KW-1133">Transmembrane helix</keyword>